<keyword evidence="4" id="KW-1185">Reference proteome</keyword>
<evidence type="ECO:0000313" key="4">
    <source>
        <dbReference type="Proteomes" id="UP000237271"/>
    </source>
</evidence>
<evidence type="ECO:0000256" key="1">
    <source>
        <dbReference type="SAM" id="MobiDB-lite"/>
    </source>
</evidence>
<dbReference type="PROSITE" id="PS50878">
    <property type="entry name" value="RT_POL"/>
    <property type="match status" value="1"/>
</dbReference>
<dbReference type="InterPro" id="IPR000477">
    <property type="entry name" value="RT_dom"/>
</dbReference>
<dbReference type="OrthoDB" id="126691at2759"/>
<accession>A0A2P4YI30</accession>
<dbReference type="InterPro" id="IPR051320">
    <property type="entry name" value="Viral_Replic_Matur_Polypro"/>
</dbReference>
<feature type="domain" description="Reverse transcriptase" evidence="2">
    <location>
        <begin position="394"/>
        <end position="600"/>
    </location>
</feature>
<protein>
    <submittedName>
        <fullName evidence="3">Reverse transcriptase</fullName>
    </submittedName>
</protein>
<dbReference type="InterPro" id="IPR043128">
    <property type="entry name" value="Rev_trsase/Diguanyl_cyclase"/>
</dbReference>
<name>A0A2P4YI30_9STRA</name>
<dbReference type="AlphaFoldDB" id="A0A2P4YI30"/>
<feature type="compositionally biased region" description="Basic and acidic residues" evidence="1">
    <location>
        <begin position="676"/>
        <end position="687"/>
    </location>
</feature>
<dbReference type="PANTHER" id="PTHR33064">
    <property type="entry name" value="POL PROTEIN"/>
    <property type="match status" value="1"/>
</dbReference>
<sequence length="854" mass="96664">MVGSLVYFFGIWVGDLAGQDAVLGMDFMVPAGIRLDLAYGSISLPDEVRIQRSGRRQLYSDKARLVTVGEHIQIEIGQSVELQLHLRMSDHEKFWVTLGDRWVHMVVKCLGKRRYLQISNVSDKAIILQEDVRVGIWLAGDHIPRMPGFVSVGSRRYMEWQNLALEATVEGGSEHNEILMESTEPMVDRPSYPAPRAILKRPEISQIQVKPVLTTEDQPSAGIDPQDRTPIQPVGTNQNMDQVKADDLDPVIGGSPERDLPGQLSAPIQEASPENRNNSPDPEPDPEMHCHEGDDLYAENVDQEMAILPEIDPTTDEVKIEDIQVGDPGIQTTAEIERLRQKIWKYRHLLIGNGNALPPAARGVVCDIDANRPTSEEDCTPISREVELIKGFLSAKMISYSRSPWASPIVVIVKKNGVDIRLCIDYRLANSLTQQTVYPMPLIKDLLEDLDKVLWYCSLDMASEFWVVTMTDRARAISAFVTPFGLFEWNRMPFGLKNAPQIYQRLIDNALYGFTRIPPPGSDPRSTDVFEVGEADDPGKPSVIGHRSYIDDILIPADSWDQLCDRVDTLLEVCDRWNLSISVVKSFWGMNKVEYLGHRVSKDGLEANPKDLEALTDLAFPGSLRSMQSFLGSLNYYNRFIEYYAIYVLYELREVDFAAMSKNDVRIQIERSMEHEELDQRDLKEDPGSDPILKTTETSDLGGLDGEQVDPRWIRAHRAFETLKSKIASTPILRHFDADREAVVIVYASDWAISAALVQEYDQIYYPITFVSRTLKSNELNYSPVEKEVLALLRILDLGYNMLVGRRIRVLTRYSTLAWLFRSTGLQGRLGQWASLLSPWRQLLAWRCRLGGLS</sequence>
<dbReference type="Proteomes" id="UP000237271">
    <property type="component" value="Unassembled WGS sequence"/>
</dbReference>
<dbReference type="GO" id="GO:0003964">
    <property type="term" value="F:RNA-directed DNA polymerase activity"/>
    <property type="evidence" value="ECO:0007669"/>
    <property type="project" value="UniProtKB-KW"/>
</dbReference>
<dbReference type="PANTHER" id="PTHR33064:SF37">
    <property type="entry name" value="RIBONUCLEASE H"/>
    <property type="match status" value="1"/>
</dbReference>
<proteinExistence type="predicted"/>
<reference evidence="3 4" key="1">
    <citation type="journal article" date="2017" name="Genome Biol. Evol.">
        <title>Phytophthora megakarya and P. palmivora, closely related causal agents of cacao black pod rot, underwent increases in genome sizes and gene numbers by different mechanisms.</title>
        <authorList>
            <person name="Ali S.S."/>
            <person name="Shao J."/>
            <person name="Lary D.J."/>
            <person name="Kronmiller B."/>
            <person name="Shen D."/>
            <person name="Strem M.D."/>
            <person name="Amoako-Attah I."/>
            <person name="Akrofi A.Y."/>
            <person name="Begoude B.A."/>
            <person name="Ten Hoopen G.M."/>
            <person name="Coulibaly K."/>
            <person name="Kebe B.I."/>
            <person name="Melnick R.L."/>
            <person name="Guiltinan M.J."/>
            <person name="Tyler B.M."/>
            <person name="Meinhardt L.W."/>
            <person name="Bailey B.A."/>
        </authorList>
    </citation>
    <scope>NUCLEOTIDE SEQUENCE [LARGE SCALE GENOMIC DNA]</scope>
    <source>
        <strain evidence="4">sbr112.9</strain>
    </source>
</reference>
<keyword evidence="3" id="KW-0695">RNA-directed DNA polymerase</keyword>
<dbReference type="CDD" id="cd01647">
    <property type="entry name" value="RT_LTR"/>
    <property type="match status" value="1"/>
</dbReference>
<feature type="region of interest" description="Disordered" evidence="1">
    <location>
        <begin position="676"/>
        <end position="706"/>
    </location>
</feature>
<keyword evidence="3" id="KW-0808">Transferase</keyword>
<evidence type="ECO:0000259" key="2">
    <source>
        <dbReference type="PROSITE" id="PS50878"/>
    </source>
</evidence>
<dbReference type="Pfam" id="PF00078">
    <property type="entry name" value="RVT_1"/>
    <property type="match status" value="1"/>
</dbReference>
<dbReference type="Gene3D" id="3.30.70.270">
    <property type="match status" value="2"/>
</dbReference>
<gene>
    <name evidence="3" type="ORF">PHPALM_5145</name>
</gene>
<comment type="caution">
    <text evidence="3">The sequence shown here is derived from an EMBL/GenBank/DDBJ whole genome shotgun (WGS) entry which is preliminary data.</text>
</comment>
<dbReference type="EMBL" id="NCKW01002582">
    <property type="protein sequence ID" value="POM77467.1"/>
    <property type="molecule type" value="Genomic_DNA"/>
</dbReference>
<dbReference type="SUPFAM" id="SSF56672">
    <property type="entry name" value="DNA/RNA polymerases"/>
    <property type="match status" value="1"/>
</dbReference>
<keyword evidence="3" id="KW-0548">Nucleotidyltransferase</keyword>
<dbReference type="InterPro" id="IPR041577">
    <property type="entry name" value="RT_RNaseH_2"/>
</dbReference>
<evidence type="ECO:0000313" key="3">
    <source>
        <dbReference type="EMBL" id="POM77467.1"/>
    </source>
</evidence>
<dbReference type="InterPro" id="IPR043502">
    <property type="entry name" value="DNA/RNA_pol_sf"/>
</dbReference>
<dbReference type="Pfam" id="PF17919">
    <property type="entry name" value="RT_RNaseH_2"/>
    <property type="match status" value="1"/>
</dbReference>
<feature type="region of interest" description="Disordered" evidence="1">
    <location>
        <begin position="209"/>
        <end position="292"/>
    </location>
</feature>
<dbReference type="Gene3D" id="3.10.10.10">
    <property type="entry name" value="HIV Type 1 Reverse Transcriptase, subunit A, domain 1"/>
    <property type="match status" value="1"/>
</dbReference>
<organism evidence="3 4">
    <name type="scientific">Phytophthora palmivora</name>
    <dbReference type="NCBI Taxonomy" id="4796"/>
    <lineage>
        <taxon>Eukaryota</taxon>
        <taxon>Sar</taxon>
        <taxon>Stramenopiles</taxon>
        <taxon>Oomycota</taxon>
        <taxon>Peronosporomycetes</taxon>
        <taxon>Peronosporales</taxon>
        <taxon>Peronosporaceae</taxon>
        <taxon>Phytophthora</taxon>
    </lineage>
</organism>